<feature type="compositionally biased region" description="Low complexity" evidence="1">
    <location>
        <begin position="70"/>
        <end position="79"/>
    </location>
</feature>
<gene>
    <name evidence="3" type="ORF">BASA50_006160</name>
</gene>
<evidence type="ECO:0000256" key="1">
    <source>
        <dbReference type="SAM" id="MobiDB-lite"/>
    </source>
</evidence>
<protein>
    <submittedName>
        <fullName evidence="3">Uncharacterized protein</fullName>
    </submittedName>
</protein>
<feature type="region of interest" description="Disordered" evidence="1">
    <location>
        <begin position="44"/>
        <end position="92"/>
    </location>
</feature>
<keyword evidence="4" id="KW-1185">Reference proteome</keyword>
<feature type="signal peptide" evidence="2">
    <location>
        <begin position="1"/>
        <end position="18"/>
    </location>
</feature>
<dbReference type="Proteomes" id="UP001648503">
    <property type="component" value="Unassembled WGS sequence"/>
</dbReference>
<keyword evidence="2" id="KW-0732">Signal</keyword>
<sequence length="309" mass="34306">MQFFHLVSFVVVASYTAALPQPAGLSEKYSSNVDTNLVSGLEARSYQPVSNSQKNSATLMSLKRRDDSEGSSGENSGSDPSPPSATTFKPRIGDGFTKEEILTINIASTIDRAINGDYTMLYMQEDAGNKIGGRIGSMVAEYIGISTHVIDVLIRWDQGSMSGIRDFIKSGLGDEKYSEVEQSLTEKIKDFEYVSNDESKAINTTTEDIIDRRGTVTENIQKIDNSFRLIVNSQVLLLLKLKDLLGRFDDGKTLEGHVSDINRSLSDFYKYRNRLSFKLMSNLDAAASEQCSSQPTQTQNELNFFVHEK</sequence>
<organism evidence="3 4">
    <name type="scientific">Batrachochytrium salamandrivorans</name>
    <dbReference type="NCBI Taxonomy" id="1357716"/>
    <lineage>
        <taxon>Eukaryota</taxon>
        <taxon>Fungi</taxon>
        <taxon>Fungi incertae sedis</taxon>
        <taxon>Chytridiomycota</taxon>
        <taxon>Chytridiomycota incertae sedis</taxon>
        <taxon>Chytridiomycetes</taxon>
        <taxon>Rhizophydiales</taxon>
        <taxon>Rhizophydiales incertae sedis</taxon>
        <taxon>Batrachochytrium</taxon>
    </lineage>
</organism>
<reference evidence="3 4" key="1">
    <citation type="submission" date="2021-02" db="EMBL/GenBank/DDBJ databases">
        <title>Variation within the Batrachochytrium salamandrivorans European outbreak.</title>
        <authorList>
            <person name="Kelly M."/>
            <person name="Pasmans F."/>
            <person name="Shea T.P."/>
            <person name="Munoz J.F."/>
            <person name="Carranza S."/>
            <person name="Cuomo C.A."/>
            <person name="Martel A."/>
        </authorList>
    </citation>
    <scope>NUCLEOTIDE SEQUENCE [LARGE SCALE GENOMIC DNA]</scope>
    <source>
        <strain evidence="3 4">AMFP18/2</strain>
    </source>
</reference>
<accession>A0ABQ8FB68</accession>
<feature type="compositionally biased region" description="Polar residues" evidence="1">
    <location>
        <begin position="47"/>
        <end position="59"/>
    </location>
</feature>
<feature type="chain" id="PRO_5045199477" evidence="2">
    <location>
        <begin position="19"/>
        <end position="309"/>
    </location>
</feature>
<evidence type="ECO:0000256" key="2">
    <source>
        <dbReference type="SAM" id="SignalP"/>
    </source>
</evidence>
<evidence type="ECO:0000313" key="3">
    <source>
        <dbReference type="EMBL" id="KAH6595016.1"/>
    </source>
</evidence>
<name>A0ABQ8FB68_9FUNG</name>
<dbReference type="EMBL" id="JAFCIX010000321">
    <property type="protein sequence ID" value="KAH6595016.1"/>
    <property type="molecule type" value="Genomic_DNA"/>
</dbReference>
<comment type="caution">
    <text evidence="3">The sequence shown here is derived from an EMBL/GenBank/DDBJ whole genome shotgun (WGS) entry which is preliminary data.</text>
</comment>
<proteinExistence type="predicted"/>
<evidence type="ECO:0000313" key="4">
    <source>
        <dbReference type="Proteomes" id="UP001648503"/>
    </source>
</evidence>